<dbReference type="Proteomes" id="UP000007754">
    <property type="component" value="Chromosome 20"/>
</dbReference>
<name>A0A674HTQ7_TAEGU</name>
<reference evidence="4" key="2">
    <citation type="submission" date="2025-08" db="UniProtKB">
        <authorList>
            <consortium name="Ensembl"/>
        </authorList>
    </citation>
    <scope>IDENTIFICATION</scope>
</reference>
<dbReference type="GO" id="GO:0009968">
    <property type="term" value="P:negative regulation of signal transduction"/>
    <property type="evidence" value="ECO:0007669"/>
    <property type="project" value="UniProtKB-KW"/>
</dbReference>
<protein>
    <recommendedName>
        <fullName evidence="6">Regulator of G protein signaling 9 binding protein</fullName>
    </recommendedName>
</protein>
<sequence>MAPGRRDACRGRGAVGTCATAQAALCKATAGHRQLVLQLGGSGDSPRLREERRRRSAEARELSMGKEGTAGPASPAERQELERLWVLFLSALELFLQDLYRAQRLCQLFSMQGGGVAPLRTGLGGWGLPSRRGGGPTQPLTAQCLEEEIEQVRATLAEMESRANIPPWTVEATETTLPAETSGTTQRAAWGGSGQGSCGARQALGAVLLPIPVGKGQEGSAPGTHRLGCSRARQHVCSEGSRCLALETVAGLAGDLDTLEP</sequence>
<dbReference type="InParanoid" id="A0A674HTQ7"/>
<dbReference type="GeneTree" id="ENSGT00960000189768"/>
<evidence type="ECO:0008006" key="6">
    <source>
        <dbReference type="Google" id="ProtNLM"/>
    </source>
</evidence>
<dbReference type="Ensembl" id="ENSTGUT00000038010.1">
    <property type="protein sequence ID" value="ENSTGUP00000037857.1"/>
    <property type="gene ID" value="ENSTGUG00000023352.1"/>
</dbReference>
<evidence type="ECO:0000256" key="1">
    <source>
        <dbReference type="ARBA" id="ARBA00007457"/>
    </source>
</evidence>
<feature type="region of interest" description="Disordered" evidence="3">
    <location>
        <begin position="38"/>
        <end position="76"/>
    </location>
</feature>
<keyword evidence="5" id="KW-1185">Reference proteome</keyword>
<evidence type="ECO:0000313" key="5">
    <source>
        <dbReference type="Proteomes" id="UP000007754"/>
    </source>
</evidence>
<proteinExistence type="inferred from homology"/>
<dbReference type="InterPro" id="IPR026512">
    <property type="entry name" value="RGS7BP/RGS9BP"/>
</dbReference>
<organism evidence="4 5">
    <name type="scientific">Taeniopygia guttata</name>
    <name type="common">Zebra finch</name>
    <name type="synonym">Poephila guttata</name>
    <dbReference type="NCBI Taxonomy" id="59729"/>
    <lineage>
        <taxon>Eukaryota</taxon>
        <taxon>Metazoa</taxon>
        <taxon>Chordata</taxon>
        <taxon>Craniata</taxon>
        <taxon>Vertebrata</taxon>
        <taxon>Euteleostomi</taxon>
        <taxon>Archelosauria</taxon>
        <taxon>Archosauria</taxon>
        <taxon>Dinosauria</taxon>
        <taxon>Saurischia</taxon>
        <taxon>Theropoda</taxon>
        <taxon>Coelurosauria</taxon>
        <taxon>Aves</taxon>
        <taxon>Neognathae</taxon>
        <taxon>Neoaves</taxon>
        <taxon>Telluraves</taxon>
        <taxon>Australaves</taxon>
        <taxon>Passeriformes</taxon>
        <taxon>Passeroidea</taxon>
        <taxon>Estrildidae</taxon>
        <taxon>Estrildinae</taxon>
        <taxon>Taeniopygia</taxon>
    </lineage>
</organism>
<dbReference type="AlphaFoldDB" id="A0A674HTQ7"/>
<feature type="compositionally biased region" description="Basic and acidic residues" evidence="3">
    <location>
        <begin position="46"/>
        <end position="64"/>
    </location>
</feature>
<accession>A0A674HTQ7</accession>
<reference evidence="4 5" key="1">
    <citation type="journal article" date="2010" name="Nature">
        <title>The genome of a songbird.</title>
        <authorList>
            <person name="Warren W.C."/>
            <person name="Clayton D.F."/>
            <person name="Ellegren H."/>
            <person name="Arnold A.P."/>
            <person name="Hillier L.W."/>
            <person name="Kunstner A."/>
            <person name="Searle S."/>
            <person name="White S."/>
            <person name="Vilella A.J."/>
            <person name="Fairley S."/>
            <person name="Heger A."/>
            <person name="Kong L."/>
            <person name="Ponting C.P."/>
            <person name="Jarvis E.D."/>
            <person name="Mello C.V."/>
            <person name="Minx P."/>
            <person name="Lovell P."/>
            <person name="Velho T.A."/>
            <person name="Ferris M."/>
            <person name="Balakrishnan C.N."/>
            <person name="Sinha S."/>
            <person name="Blatti C."/>
            <person name="London S.E."/>
            <person name="Li Y."/>
            <person name="Lin Y.C."/>
            <person name="George J."/>
            <person name="Sweedler J."/>
            <person name="Southey B."/>
            <person name="Gunaratne P."/>
            <person name="Watson M."/>
            <person name="Nam K."/>
            <person name="Backstrom N."/>
            <person name="Smeds L."/>
            <person name="Nabholz B."/>
            <person name="Itoh Y."/>
            <person name="Whitney O."/>
            <person name="Pfenning A.R."/>
            <person name="Howard J."/>
            <person name="Volker M."/>
            <person name="Skinner B.M."/>
            <person name="Griffin D.K."/>
            <person name="Ye L."/>
            <person name="McLaren W.M."/>
            <person name="Flicek P."/>
            <person name="Quesada V."/>
            <person name="Velasco G."/>
            <person name="Lopez-Otin C."/>
            <person name="Puente X.S."/>
            <person name="Olender T."/>
            <person name="Lancet D."/>
            <person name="Smit A.F."/>
            <person name="Hubley R."/>
            <person name="Konkel M.K."/>
            <person name="Walker J.A."/>
            <person name="Batzer M.A."/>
            <person name="Gu W."/>
            <person name="Pollock D.D."/>
            <person name="Chen L."/>
            <person name="Cheng Z."/>
            <person name="Eichler E.E."/>
            <person name="Stapley J."/>
            <person name="Slate J."/>
            <person name="Ekblom R."/>
            <person name="Birkhead T."/>
            <person name="Burke T."/>
            <person name="Burt D."/>
            <person name="Scharff C."/>
            <person name="Adam I."/>
            <person name="Richard H."/>
            <person name="Sultan M."/>
            <person name="Soldatov A."/>
            <person name="Lehrach H."/>
            <person name="Edwards S.V."/>
            <person name="Yang S.P."/>
            <person name="Li X."/>
            <person name="Graves T."/>
            <person name="Fulton L."/>
            <person name="Nelson J."/>
            <person name="Chinwalla A."/>
            <person name="Hou S."/>
            <person name="Mardis E.R."/>
            <person name="Wilson R.K."/>
        </authorList>
    </citation>
    <scope>NUCLEOTIDE SEQUENCE [LARGE SCALE GENOMIC DNA]</scope>
</reference>
<evidence type="ECO:0000313" key="4">
    <source>
        <dbReference type="Ensembl" id="ENSTGUP00000037857.1"/>
    </source>
</evidence>
<reference evidence="4" key="3">
    <citation type="submission" date="2025-09" db="UniProtKB">
        <authorList>
            <consortium name="Ensembl"/>
        </authorList>
    </citation>
    <scope>IDENTIFICATION</scope>
</reference>
<dbReference type="PANTHER" id="PTHR21029">
    <property type="entry name" value="R-SEVEN BINDING PROTEIN (R7BP) HOMOLOG"/>
    <property type="match status" value="1"/>
</dbReference>
<comment type="similarity">
    <text evidence="1">Belongs to the RGS7BP/RGS9BP family.</text>
</comment>
<evidence type="ECO:0000256" key="3">
    <source>
        <dbReference type="SAM" id="MobiDB-lite"/>
    </source>
</evidence>
<keyword evidence="2" id="KW-0734">Signal transduction inhibitor</keyword>
<dbReference type="OMA" id="WTVESTH"/>
<evidence type="ECO:0000256" key="2">
    <source>
        <dbReference type="ARBA" id="ARBA00022700"/>
    </source>
</evidence>
<gene>
    <name evidence="4" type="primary">LOC115497903</name>
</gene>